<evidence type="ECO:0000313" key="1">
    <source>
        <dbReference type="EMBL" id="QMW77626.1"/>
    </source>
</evidence>
<proteinExistence type="predicted"/>
<dbReference type="InterPro" id="IPR019650">
    <property type="entry name" value="DUF2513"/>
</dbReference>
<evidence type="ECO:0000313" key="2">
    <source>
        <dbReference type="Proteomes" id="UP000515789"/>
    </source>
</evidence>
<dbReference type="GeneID" id="75055682"/>
<accession>A0A7G5MSN3</accession>
<dbReference type="RefSeq" id="WP_018598263.1">
    <property type="nucleotide sequence ID" value="NZ_AP031439.1"/>
</dbReference>
<gene>
    <name evidence="1" type="ORF">E5259_08495</name>
</gene>
<organism evidence="1 2">
    <name type="scientific">Blautia producta</name>
    <dbReference type="NCBI Taxonomy" id="33035"/>
    <lineage>
        <taxon>Bacteria</taxon>
        <taxon>Bacillati</taxon>
        <taxon>Bacillota</taxon>
        <taxon>Clostridia</taxon>
        <taxon>Lachnospirales</taxon>
        <taxon>Lachnospiraceae</taxon>
        <taxon>Blautia</taxon>
    </lineage>
</organism>
<reference evidence="1 2" key="1">
    <citation type="submission" date="2019-04" db="EMBL/GenBank/DDBJ databases">
        <authorList>
            <person name="Schori C."/>
            <person name="Ahrens C."/>
        </authorList>
    </citation>
    <scope>NUCLEOTIDE SEQUENCE [LARGE SCALE GENOMIC DNA]</scope>
    <source>
        <strain evidence="1 2">DSM 2950</strain>
    </source>
</reference>
<name>A0A7G5MSN3_9FIRM</name>
<dbReference type="EMBL" id="CP039126">
    <property type="protein sequence ID" value="QMW77626.1"/>
    <property type="molecule type" value="Genomic_DNA"/>
</dbReference>
<dbReference type="Proteomes" id="UP000515789">
    <property type="component" value="Chromosome"/>
</dbReference>
<sequence>MKLNPDCVRDILLTAEENCDFLSPWDFHKGDSIDRLNSYSHEEIAYHIRQCELSRLLEAVEYCDGGDWITITDLTPDGHKFLADIRSDTVWKDVKEVSQKVGSSSLSSLSQIATGIISAIIKSHLGIT</sequence>
<dbReference type="Pfam" id="PF10711">
    <property type="entry name" value="DUF2513"/>
    <property type="match status" value="1"/>
</dbReference>
<protein>
    <submittedName>
        <fullName evidence="1">DUF2513 domain-containing protein</fullName>
    </submittedName>
</protein>
<dbReference type="AlphaFoldDB" id="A0A7G5MSN3"/>